<evidence type="ECO:0000256" key="4">
    <source>
        <dbReference type="ARBA" id="ARBA00022692"/>
    </source>
</evidence>
<feature type="transmembrane region" description="Helical" evidence="7">
    <location>
        <begin position="70"/>
        <end position="87"/>
    </location>
</feature>
<protein>
    <submittedName>
        <fullName evidence="8">Putative sulfate exporter family transporter</fullName>
    </submittedName>
</protein>
<evidence type="ECO:0000313" key="8">
    <source>
        <dbReference type="EMBL" id="NKZ02986.1"/>
    </source>
</evidence>
<evidence type="ECO:0000313" key="9">
    <source>
        <dbReference type="Proteomes" id="UP000579250"/>
    </source>
</evidence>
<dbReference type="PANTHER" id="PTHR30106:SF2">
    <property type="entry name" value="UPF0324 INNER MEMBRANE PROTEIN YEIH"/>
    <property type="match status" value="1"/>
</dbReference>
<feature type="transmembrane region" description="Helical" evidence="7">
    <location>
        <begin position="157"/>
        <end position="181"/>
    </location>
</feature>
<reference evidence="8 9" key="1">
    <citation type="submission" date="2020-04" db="EMBL/GenBank/DDBJ databases">
        <title>MicrobeNet Type strains.</title>
        <authorList>
            <person name="Nicholson A.C."/>
        </authorList>
    </citation>
    <scope>NUCLEOTIDE SEQUENCE [LARGE SCALE GENOMIC DNA]</scope>
    <source>
        <strain evidence="8 9">ATCC BAA-277</strain>
    </source>
</reference>
<sequence length="338" mass="33976">MSTLEAVRPERARPWWERAAPGLAVAAVGAAVAMAVNRLVPALSALTVAVLLGVLIGGALPAAAECGLRWATRAFLRAGVVLLGLQLSLTEVLRLGPGMLAVVVVTVVVAFGGTLLLGRLIGVPRGLGLMVATGFSICGASAIVAMDGVARSRKEDVATAVTLVTIYGGAAIAAVPFLGAHVLGLEPETLGMWAGLSVHEVAQVVAAASPAGAAAVGTAVVVKLTRVVLLAPMVAGMGVIERRAGGADGKRPPVMPLFVAGFLVMLLVRSAGVVPGFVLAGAKEVSTVLLAAAMFGLGTSVRVRSLLRTGRRGLLLGLLSTVLVGTVSLAALSLLGHR</sequence>
<comment type="similarity">
    <text evidence="2">Belongs to the UPF0324 family.</text>
</comment>
<feature type="transmembrane region" description="Helical" evidence="7">
    <location>
        <begin position="43"/>
        <end position="64"/>
    </location>
</feature>
<comment type="subcellular location">
    <subcellularLocation>
        <location evidence="1">Cell membrane</location>
        <topology evidence="1">Multi-pass membrane protein</topology>
    </subcellularLocation>
</comment>
<accession>A0A846YXT7</accession>
<keyword evidence="3" id="KW-1003">Cell membrane</keyword>
<dbReference type="PANTHER" id="PTHR30106">
    <property type="entry name" value="INNER MEMBRANE PROTEIN YEIH-RELATED"/>
    <property type="match status" value="1"/>
</dbReference>
<feature type="transmembrane region" description="Helical" evidence="7">
    <location>
        <begin position="99"/>
        <end position="121"/>
    </location>
</feature>
<keyword evidence="4 7" id="KW-0812">Transmembrane</keyword>
<keyword evidence="5 7" id="KW-1133">Transmembrane helix</keyword>
<comment type="caution">
    <text evidence="8">The sequence shown here is derived from an EMBL/GenBank/DDBJ whole genome shotgun (WGS) entry which is preliminary data.</text>
</comment>
<dbReference type="AlphaFoldDB" id="A0A846YXT7"/>
<dbReference type="RefSeq" id="WP_067635163.1">
    <property type="nucleotide sequence ID" value="NZ_JAAXPI010000003.1"/>
</dbReference>
<keyword evidence="9" id="KW-1185">Reference proteome</keyword>
<feature type="transmembrane region" description="Helical" evidence="7">
    <location>
        <begin position="285"/>
        <end position="303"/>
    </location>
</feature>
<dbReference type="GO" id="GO:0005886">
    <property type="term" value="C:plasma membrane"/>
    <property type="evidence" value="ECO:0007669"/>
    <property type="project" value="UniProtKB-SubCell"/>
</dbReference>
<feature type="transmembrane region" description="Helical" evidence="7">
    <location>
        <begin position="20"/>
        <end position="36"/>
    </location>
</feature>
<evidence type="ECO:0000256" key="5">
    <source>
        <dbReference type="ARBA" id="ARBA00022989"/>
    </source>
</evidence>
<evidence type="ECO:0000256" key="2">
    <source>
        <dbReference type="ARBA" id="ARBA00007977"/>
    </source>
</evidence>
<evidence type="ECO:0000256" key="7">
    <source>
        <dbReference type="SAM" id="Phobius"/>
    </source>
</evidence>
<feature type="transmembrane region" description="Helical" evidence="7">
    <location>
        <begin position="315"/>
        <end position="335"/>
    </location>
</feature>
<evidence type="ECO:0000256" key="1">
    <source>
        <dbReference type="ARBA" id="ARBA00004651"/>
    </source>
</evidence>
<feature type="transmembrane region" description="Helical" evidence="7">
    <location>
        <begin position="257"/>
        <end position="279"/>
    </location>
</feature>
<evidence type="ECO:0000256" key="3">
    <source>
        <dbReference type="ARBA" id="ARBA00022475"/>
    </source>
</evidence>
<organism evidence="8 9">
    <name type="scientific">Actinomadura latina</name>
    <dbReference type="NCBI Taxonomy" id="163603"/>
    <lineage>
        <taxon>Bacteria</taxon>
        <taxon>Bacillati</taxon>
        <taxon>Actinomycetota</taxon>
        <taxon>Actinomycetes</taxon>
        <taxon>Streptosporangiales</taxon>
        <taxon>Thermomonosporaceae</taxon>
        <taxon>Actinomadura</taxon>
    </lineage>
</organism>
<dbReference type="EMBL" id="JAAXPI010000003">
    <property type="protein sequence ID" value="NKZ02986.1"/>
    <property type="molecule type" value="Genomic_DNA"/>
</dbReference>
<keyword evidence="6 7" id="KW-0472">Membrane</keyword>
<dbReference type="InterPro" id="IPR018383">
    <property type="entry name" value="UPF0324_pro"/>
</dbReference>
<evidence type="ECO:0000256" key="6">
    <source>
        <dbReference type="ARBA" id="ARBA00023136"/>
    </source>
</evidence>
<feature type="transmembrane region" description="Helical" evidence="7">
    <location>
        <begin position="201"/>
        <end position="222"/>
    </location>
</feature>
<feature type="transmembrane region" description="Helical" evidence="7">
    <location>
        <begin position="127"/>
        <end position="145"/>
    </location>
</feature>
<dbReference type="Proteomes" id="UP000579250">
    <property type="component" value="Unassembled WGS sequence"/>
</dbReference>
<proteinExistence type="inferred from homology"/>
<name>A0A846YXT7_9ACTN</name>
<dbReference type="Pfam" id="PF03601">
    <property type="entry name" value="Cons_hypoth698"/>
    <property type="match status" value="1"/>
</dbReference>
<gene>
    <name evidence="8" type="ORF">HGB48_04355</name>
</gene>